<dbReference type="RefSeq" id="WP_102374684.1">
    <property type="nucleotide sequence ID" value="NZ_JBBNOP010000004.1"/>
</dbReference>
<evidence type="ECO:0000259" key="6">
    <source>
        <dbReference type="PROSITE" id="PS50043"/>
    </source>
</evidence>
<dbReference type="InterPro" id="IPR000792">
    <property type="entry name" value="Tscrpt_reg_LuxR_C"/>
</dbReference>
<dbReference type="CDD" id="cd06170">
    <property type="entry name" value="LuxR_C_like"/>
    <property type="match status" value="1"/>
</dbReference>
<proteinExistence type="predicted"/>
<feature type="transmembrane region" description="Helical" evidence="5">
    <location>
        <begin position="25"/>
        <end position="47"/>
    </location>
</feature>
<evidence type="ECO:0000256" key="5">
    <source>
        <dbReference type="SAM" id="Phobius"/>
    </source>
</evidence>
<feature type="transmembrane region" description="Helical" evidence="5">
    <location>
        <begin position="354"/>
        <end position="374"/>
    </location>
</feature>
<feature type="transmembrane region" description="Helical" evidence="5">
    <location>
        <begin position="95"/>
        <end position="116"/>
    </location>
</feature>
<feature type="transmembrane region" description="Helical" evidence="5">
    <location>
        <begin position="311"/>
        <end position="333"/>
    </location>
</feature>
<feature type="transmembrane region" description="Helical" evidence="5">
    <location>
        <begin position="176"/>
        <end position="200"/>
    </location>
</feature>
<dbReference type="SMART" id="SM00421">
    <property type="entry name" value="HTH_LUXR"/>
    <property type="match status" value="1"/>
</dbReference>
<sequence>MSHSTDLSHTIDLARVTSAESDRELLLSLYSVAHLVFAWYGIAFFLFAAPQTVRIETFSLANLLPEAFAVSGLLLAYVTVLRVPAFEDFQKRAKVIIVGGAACAVAALILGAAHAFGYLPSVVLSVIASVVGGYAIGVTALLALEFAAGFKRTTFAVCLCASMICGIMLFCTMSLIGMWACVICFIALSAAGSLCGVCYAKGLVETDNPERLLAAQAFDRLMLNSKTGWFFVLYGITVGLVVGEVNESQAIGGDSLWIAGSLGFAAGTAVSLWLMVKNQNRMQIGVIQRSVFPVFVVGLLPWTMVSENLAAVTYALIFAGCAMFVAFAFDTHCFLSKEYSVPPLYPIVLGSRSFVKGLLAGSLAAIATFAVSAIPDLLQYAKLAMIAILAVLVTFVREERDRTEGSDAASAASSSSVESVSQKADDEGASRRAGAWKRSCAGLVEQYSLTSREAEILELALKAYSAEHIAETLCISAHTAKTHVYHIYQKLRINSRKELLAIFEECLEKEKAATRHEAS</sequence>
<organism evidence="7 8">
    <name type="scientific">Raoultibacter massiliensis</name>
    <dbReference type="NCBI Taxonomy" id="1852371"/>
    <lineage>
        <taxon>Bacteria</taxon>
        <taxon>Bacillati</taxon>
        <taxon>Actinomycetota</taxon>
        <taxon>Coriobacteriia</taxon>
        <taxon>Eggerthellales</taxon>
        <taxon>Eggerthellaceae</taxon>
        <taxon>Raoultibacter</taxon>
    </lineage>
</organism>
<evidence type="ECO:0000256" key="1">
    <source>
        <dbReference type="ARBA" id="ARBA00023015"/>
    </source>
</evidence>
<keyword evidence="5" id="KW-0472">Membrane</keyword>
<dbReference type="EMBL" id="JBBNOP010000004">
    <property type="protein sequence ID" value="MEQ3362674.1"/>
    <property type="molecule type" value="Genomic_DNA"/>
</dbReference>
<evidence type="ECO:0000256" key="4">
    <source>
        <dbReference type="SAM" id="MobiDB-lite"/>
    </source>
</evidence>
<dbReference type="SUPFAM" id="SSF46894">
    <property type="entry name" value="C-terminal effector domain of the bipartite response regulators"/>
    <property type="match status" value="1"/>
</dbReference>
<keyword evidence="1" id="KW-0805">Transcription regulation</keyword>
<protein>
    <submittedName>
        <fullName evidence="7">Helix-turn-helix transcriptional regulator</fullName>
    </submittedName>
</protein>
<evidence type="ECO:0000256" key="3">
    <source>
        <dbReference type="ARBA" id="ARBA00023163"/>
    </source>
</evidence>
<reference evidence="7 8" key="1">
    <citation type="submission" date="2024-04" db="EMBL/GenBank/DDBJ databases">
        <title>Human intestinal bacterial collection.</title>
        <authorList>
            <person name="Pauvert C."/>
            <person name="Hitch T.C.A."/>
            <person name="Clavel T."/>
        </authorList>
    </citation>
    <scope>NUCLEOTIDE SEQUENCE [LARGE SCALE GENOMIC DNA]</scope>
    <source>
        <strain evidence="7 8">CLA-KB-H42</strain>
    </source>
</reference>
<feature type="transmembrane region" description="Helical" evidence="5">
    <location>
        <begin position="122"/>
        <end position="144"/>
    </location>
</feature>
<feature type="compositionally biased region" description="Low complexity" evidence="4">
    <location>
        <begin position="406"/>
        <end position="421"/>
    </location>
</feature>
<feature type="transmembrane region" description="Helical" evidence="5">
    <location>
        <begin position="67"/>
        <end position="83"/>
    </location>
</feature>
<evidence type="ECO:0000256" key="2">
    <source>
        <dbReference type="ARBA" id="ARBA00023125"/>
    </source>
</evidence>
<feature type="transmembrane region" description="Helical" evidence="5">
    <location>
        <begin position="255"/>
        <end position="274"/>
    </location>
</feature>
<dbReference type="PROSITE" id="PS50043">
    <property type="entry name" value="HTH_LUXR_2"/>
    <property type="match status" value="1"/>
</dbReference>
<dbReference type="InterPro" id="IPR016032">
    <property type="entry name" value="Sig_transdc_resp-reg_C-effctor"/>
</dbReference>
<keyword evidence="2" id="KW-0238">DNA-binding</keyword>
<gene>
    <name evidence="7" type="ORF">AAA083_06765</name>
</gene>
<dbReference type="Gene3D" id="1.10.10.10">
    <property type="entry name" value="Winged helix-like DNA-binding domain superfamily/Winged helix DNA-binding domain"/>
    <property type="match status" value="1"/>
</dbReference>
<feature type="transmembrane region" description="Helical" evidence="5">
    <location>
        <begin position="221"/>
        <end position="243"/>
    </location>
</feature>
<feature type="domain" description="HTH luxR-type" evidence="6">
    <location>
        <begin position="442"/>
        <end position="507"/>
    </location>
</feature>
<feature type="transmembrane region" description="Helical" evidence="5">
    <location>
        <begin position="380"/>
        <end position="396"/>
    </location>
</feature>
<accession>A0ABV1JC74</accession>
<keyword evidence="5" id="KW-0812">Transmembrane</keyword>
<dbReference type="InterPro" id="IPR036388">
    <property type="entry name" value="WH-like_DNA-bd_sf"/>
</dbReference>
<keyword evidence="3" id="KW-0804">Transcription</keyword>
<keyword evidence="8" id="KW-1185">Reference proteome</keyword>
<dbReference type="PRINTS" id="PR00038">
    <property type="entry name" value="HTHLUXR"/>
</dbReference>
<comment type="caution">
    <text evidence="7">The sequence shown here is derived from an EMBL/GenBank/DDBJ whole genome shotgun (WGS) entry which is preliminary data.</text>
</comment>
<dbReference type="Proteomes" id="UP001487305">
    <property type="component" value="Unassembled WGS sequence"/>
</dbReference>
<keyword evidence="5" id="KW-1133">Transmembrane helix</keyword>
<evidence type="ECO:0000313" key="8">
    <source>
        <dbReference type="Proteomes" id="UP001487305"/>
    </source>
</evidence>
<dbReference type="PANTHER" id="PTHR44688">
    <property type="entry name" value="DNA-BINDING TRANSCRIPTIONAL ACTIVATOR DEVR_DOSR"/>
    <property type="match status" value="1"/>
</dbReference>
<name>A0ABV1JC74_9ACTN</name>
<feature type="transmembrane region" description="Helical" evidence="5">
    <location>
        <begin position="286"/>
        <end position="305"/>
    </location>
</feature>
<dbReference type="Pfam" id="PF00196">
    <property type="entry name" value="GerE"/>
    <property type="match status" value="1"/>
</dbReference>
<dbReference type="PANTHER" id="PTHR44688:SF16">
    <property type="entry name" value="DNA-BINDING TRANSCRIPTIONAL ACTIVATOR DEVR_DOSR"/>
    <property type="match status" value="1"/>
</dbReference>
<feature type="transmembrane region" description="Helical" evidence="5">
    <location>
        <begin position="153"/>
        <end position="170"/>
    </location>
</feature>
<feature type="region of interest" description="Disordered" evidence="4">
    <location>
        <begin position="406"/>
        <end position="426"/>
    </location>
</feature>
<evidence type="ECO:0000313" key="7">
    <source>
        <dbReference type="EMBL" id="MEQ3362674.1"/>
    </source>
</evidence>